<evidence type="ECO:0000256" key="1">
    <source>
        <dbReference type="SAM" id="MobiDB-lite"/>
    </source>
</evidence>
<reference evidence="2" key="2">
    <citation type="submission" date="2021-08" db="EMBL/GenBank/DDBJ databases">
        <authorList>
            <person name="Eriksson T."/>
        </authorList>
    </citation>
    <scope>NUCLEOTIDE SEQUENCE</scope>
    <source>
        <strain evidence="2">Stoneville</strain>
        <tissue evidence="2">Whole head</tissue>
    </source>
</reference>
<feature type="region of interest" description="Disordered" evidence="1">
    <location>
        <begin position="78"/>
        <end position="97"/>
    </location>
</feature>
<name>A0A8J6L9Z0_TENMO</name>
<dbReference type="EMBL" id="JABDTM020024538">
    <property type="protein sequence ID" value="KAH0814194.1"/>
    <property type="molecule type" value="Genomic_DNA"/>
</dbReference>
<keyword evidence="3" id="KW-1185">Reference proteome</keyword>
<dbReference type="Proteomes" id="UP000719412">
    <property type="component" value="Unassembled WGS sequence"/>
</dbReference>
<reference evidence="2" key="1">
    <citation type="journal article" date="2020" name="J Insects Food Feed">
        <title>The yellow mealworm (Tenebrio molitor) genome: a resource for the emerging insects as food and feed industry.</title>
        <authorList>
            <person name="Eriksson T."/>
            <person name="Andere A."/>
            <person name="Kelstrup H."/>
            <person name="Emery V."/>
            <person name="Picard C."/>
        </authorList>
    </citation>
    <scope>NUCLEOTIDE SEQUENCE</scope>
    <source>
        <strain evidence="2">Stoneville</strain>
        <tissue evidence="2">Whole head</tissue>
    </source>
</reference>
<comment type="caution">
    <text evidence="2">The sequence shown here is derived from an EMBL/GenBank/DDBJ whole genome shotgun (WGS) entry which is preliminary data.</text>
</comment>
<organism evidence="2 3">
    <name type="scientific">Tenebrio molitor</name>
    <name type="common">Yellow mealworm beetle</name>
    <dbReference type="NCBI Taxonomy" id="7067"/>
    <lineage>
        <taxon>Eukaryota</taxon>
        <taxon>Metazoa</taxon>
        <taxon>Ecdysozoa</taxon>
        <taxon>Arthropoda</taxon>
        <taxon>Hexapoda</taxon>
        <taxon>Insecta</taxon>
        <taxon>Pterygota</taxon>
        <taxon>Neoptera</taxon>
        <taxon>Endopterygota</taxon>
        <taxon>Coleoptera</taxon>
        <taxon>Polyphaga</taxon>
        <taxon>Cucujiformia</taxon>
        <taxon>Tenebrionidae</taxon>
        <taxon>Tenebrio</taxon>
    </lineage>
</organism>
<dbReference type="AlphaFoldDB" id="A0A8J6L9Z0"/>
<sequence length="265" mass="30260">MDTASEVNDTESFGSEDDINLLRGEIRYLKSLMEHKDVIIQQKDIIIHTQQEEIELLKDNLKLKNIIDKMHEKVVSKDSTCTTNRGDKENNEIASTNKTNKITKQLITEKISKEDNTGGNSQNKVQVPKELKDDDFILVERKKSKKPPTIPSNPIEKNKMRSKPLIGSSTATSTLSSIPKNVHLHISRLSPDTEAEKLQEYLRPFVISISSCEKLKPKRPEVYSSFRISLPASELEKVMDPQIWPQGISINRYFFPKRNSDRLAT</sequence>
<evidence type="ECO:0000313" key="2">
    <source>
        <dbReference type="EMBL" id="KAH0814194.1"/>
    </source>
</evidence>
<protein>
    <submittedName>
        <fullName evidence="2">Uncharacterized protein</fullName>
    </submittedName>
</protein>
<accession>A0A8J6L9Z0</accession>
<evidence type="ECO:0000313" key="3">
    <source>
        <dbReference type="Proteomes" id="UP000719412"/>
    </source>
</evidence>
<gene>
    <name evidence="2" type="ORF">GEV33_008597</name>
</gene>
<proteinExistence type="predicted"/>